<organism evidence="1 2">
    <name type="scientific">Lentinula lateritia</name>
    <dbReference type="NCBI Taxonomy" id="40482"/>
    <lineage>
        <taxon>Eukaryota</taxon>
        <taxon>Fungi</taxon>
        <taxon>Dikarya</taxon>
        <taxon>Basidiomycota</taxon>
        <taxon>Agaricomycotina</taxon>
        <taxon>Agaricomycetes</taxon>
        <taxon>Agaricomycetidae</taxon>
        <taxon>Agaricales</taxon>
        <taxon>Marasmiineae</taxon>
        <taxon>Omphalotaceae</taxon>
        <taxon>Lentinula</taxon>
    </lineage>
</organism>
<reference evidence="1" key="2">
    <citation type="journal article" date="2023" name="Proc. Natl. Acad. Sci. U.S.A.">
        <title>A global phylogenomic analysis of the shiitake genus Lentinula.</title>
        <authorList>
            <person name="Sierra-Patev S."/>
            <person name="Min B."/>
            <person name="Naranjo-Ortiz M."/>
            <person name="Looney B."/>
            <person name="Konkel Z."/>
            <person name="Slot J.C."/>
            <person name="Sakamoto Y."/>
            <person name="Steenwyk J.L."/>
            <person name="Rokas A."/>
            <person name="Carro J."/>
            <person name="Camarero S."/>
            <person name="Ferreira P."/>
            <person name="Molpeceres G."/>
            <person name="Ruiz-Duenas F.J."/>
            <person name="Serrano A."/>
            <person name="Henrissat B."/>
            <person name="Drula E."/>
            <person name="Hughes K.W."/>
            <person name="Mata J.L."/>
            <person name="Ishikawa N.K."/>
            <person name="Vargas-Isla R."/>
            <person name="Ushijima S."/>
            <person name="Smith C.A."/>
            <person name="Donoghue J."/>
            <person name="Ahrendt S."/>
            <person name="Andreopoulos W."/>
            <person name="He G."/>
            <person name="LaButti K."/>
            <person name="Lipzen A."/>
            <person name="Ng V."/>
            <person name="Riley R."/>
            <person name="Sandor L."/>
            <person name="Barry K."/>
            <person name="Martinez A.T."/>
            <person name="Xiao Y."/>
            <person name="Gibbons J.G."/>
            <person name="Terashima K."/>
            <person name="Grigoriev I.V."/>
            <person name="Hibbett D."/>
        </authorList>
    </citation>
    <scope>NUCLEOTIDE SEQUENCE</scope>
    <source>
        <strain evidence="1">Sp2 HRB7682 ss15</strain>
    </source>
</reference>
<dbReference type="AlphaFoldDB" id="A0A9W8ZS93"/>
<name>A0A9W8ZS93_9AGAR</name>
<protein>
    <recommendedName>
        <fullName evidence="3">F-box domain-containing protein</fullName>
    </recommendedName>
</protein>
<dbReference type="EMBL" id="JANVFS010000060">
    <property type="protein sequence ID" value="KAJ4464305.1"/>
    <property type="molecule type" value="Genomic_DNA"/>
</dbReference>
<proteinExistence type="predicted"/>
<dbReference type="Proteomes" id="UP001150238">
    <property type="component" value="Unassembled WGS sequence"/>
</dbReference>
<sequence length="470" mass="53593">MESSRQLPLELLDNIRDNLTPVGLDSLSRTSHDFREATRVYKDRVLSVKSAYRGIFDDNTELGDFQDLQGRCGLLVSGSTALSFFNHCSYAGNLDTYCQFERSMMVGEWFLSHGFAFAPSFGQANDYFVDVERVRTLRRDTPQAVALQVDSDIREYKLNNIAVVWNFKRRLLKAQLMATIGSPLETILSFHSTCVMNIFTHRSAYCLFPQLTLEEKKTMLINIQLPLTEVQANALSKYERRGFKIVHQPPLRSVVNEASSLTFLRPRFVGDSHCYKVPFEHVGKGEVKPDFVEANSWGIIYLRKFNTMYSGSVDLPEPLPSYVAFKDDLATINRHLRSQDQHIADGLVDYESSLLTIQTLIKPNHHRPVNGRARLLTLAHIVEIVQSHNCVSYSCAVVQEIYEYLCIVDSLAVVPPIVDCFLSRNNDSTVLHIDINVSQAKPRVDWDEMKQRARALIEDKVFIKLICVFL</sequence>
<evidence type="ECO:0000313" key="1">
    <source>
        <dbReference type="EMBL" id="KAJ4464305.1"/>
    </source>
</evidence>
<evidence type="ECO:0000313" key="2">
    <source>
        <dbReference type="Proteomes" id="UP001150238"/>
    </source>
</evidence>
<gene>
    <name evidence="1" type="ORF">C8J55DRAFT_566922</name>
</gene>
<evidence type="ECO:0008006" key="3">
    <source>
        <dbReference type="Google" id="ProtNLM"/>
    </source>
</evidence>
<comment type="caution">
    <text evidence="1">The sequence shown here is derived from an EMBL/GenBank/DDBJ whole genome shotgun (WGS) entry which is preliminary data.</text>
</comment>
<accession>A0A9W8ZS93</accession>
<reference evidence="1" key="1">
    <citation type="submission" date="2022-08" db="EMBL/GenBank/DDBJ databases">
        <authorList>
            <consortium name="DOE Joint Genome Institute"/>
            <person name="Min B."/>
            <person name="Riley R."/>
            <person name="Sierra-Patev S."/>
            <person name="Naranjo-Ortiz M."/>
            <person name="Looney B."/>
            <person name="Konkel Z."/>
            <person name="Slot J.C."/>
            <person name="Sakamoto Y."/>
            <person name="Steenwyk J.L."/>
            <person name="Rokas A."/>
            <person name="Carro J."/>
            <person name="Camarero S."/>
            <person name="Ferreira P."/>
            <person name="Molpeceres G."/>
            <person name="Ruiz-Duenas F.J."/>
            <person name="Serrano A."/>
            <person name="Henrissat B."/>
            <person name="Drula E."/>
            <person name="Hughes K.W."/>
            <person name="Mata J.L."/>
            <person name="Ishikawa N.K."/>
            <person name="Vargas-Isla R."/>
            <person name="Ushijima S."/>
            <person name="Smith C.A."/>
            <person name="Ahrendt S."/>
            <person name="Andreopoulos W."/>
            <person name="He G."/>
            <person name="Labutti K."/>
            <person name="Lipzen A."/>
            <person name="Ng V."/>
            <person name="Sandor L."/>
            <person name="Barry K."/>
            <person name="Martinez A.T."/>
            <person name="Xiao Y."/>
            <person name="Gibbons J.G."/>
            <person name="Terashima K."/>
            <person name="Hibbett D.S."/>
            <person name="Grigoriev I.V."/>
        </authorList>
    </citation>
    <scope>NUCLEOTIDE SEQUENCE</scope>
    <source>
        <strain evidence="1">Sp2 HRB7682 ss15</strain>
    </source>
</reference>